<evidence type="ECO:0000313" key="4">
    <source>
        <dbReference type="Proteomes" id="UP000501179"/>
    </source>
</evidence>
<reference evidence="3 4" key="1">
    <citation type="submission" date="2020-03" db="EMBL/GenBank/DDBJ databases">
        <title>A novel species.</title>
        <authorList>
            <person name="Gao J."/>
        </authorList>
    </citation>
    <scope>NUCLEOTIDE SEQUENCE [LARGE SCALE GENOMIC DNA]</scope>
    <source>
        <strain evidence="3 4">QMT-12</strain>
    </source>
</reference>
<sequence length="329" mass="33366">MIPVLEIGGTHVTAALVDLPGRRVAHRTVLPLDPHGAAGEILARIRRCAAGLPVPPGARWGVAVPGPFDYATGVARFAGVGKFEALYGVDLRAALLGGLWRRPGDVVFLNDAHAFVAGEWFAGAARGHRRAVGITLGTGVGSAFLADGRVREDGPGVPPEGRMDLTEAGGRPLEDTVSRRAILARYGDPAADVRDVAERARAGEERARLVLAHALTVLGHALGPRLADFGATVLVVGGSIARSWDLVAPALGGGLASGGWVPDDGGTGAVRLGGTGAARHTRAMTPAGSAGDAALIGAARAAVPSGDGRREHAGHAGHTRAEGRPADGA</sequence>
<dbReference type="AlphaFoldDB" id="A0A6G9GVT2"/>
<protein>
    <submittedName>
        <fullName evidence="3">ROK family protein</fullName>
    </submittedName>
</protein>
<comment type="similarity">
    <text evidence="1">Belongs to the ROK (NagC/XylR) family.</text>
</comment>
<gene>
    <name evidence="3" type="ORF">HA039_07245</name>
</gene>
<dbReference type="Proteomes" id="UP000501179">
    <property type="component" value="Chromosome"/>
</dbReference>
<dbReference type="Gene3D" id="3.30.420.40">
    <property type="match status" value="2"/>
</dbReference>
<accession>A0A6G9GVT2</accession>
<dbReference type="InterPro" id="IPR043129">
    <property type="entry name" value="ATPase_NBD"/>
</dbReference>
<dbReference type="CDD" id="cd23763">
    <property type="entry name" value="ASKHA_ATPase_ROK"/>
    <property type="match status" value="1"/>
</dbReference>
<evidence type="ECO:0000313" key="3">
    <source>
        <dbReference type="EMBL" id="QIQ02121.1"/>
    </source>
</evidence>
<dbReference type="SUPFAM" id="SSF53067">
    <property type="entry name" value="Actin-like ATPase domain"/>
    <property type="match status" value="1"/>
</dbReference>
<feature type="region of interest" description="Disordered" evidence="2">
    <location>
        <begin position="302"/>
        <end position="329"/>
    </location>
</feature>
<evidence type="ECO:0000256" key="2">
    <source>
        <dbReference type="SAM" id="MobiDB-lite"/>
    </source>
</evidence>
<dbReference type="PANTHER" id="PTHR18964">
    <property type="entry name" value="ROK (REPRESSOR, ORF, KINASE) FAMILY"/>
    <property type="match status" value="1"/>
</dbReference>
<dbReference type="PANTHER" id="PTHR18964:SF169">
    <property type="entry name" value="N-ACETYLMANNOSAMINE KINASE"/>
    <property type="match status" value="1"/>
</dbReference>
<proteinExistence type="inferred from homology"/>
<dbReference type="Pfam" id="PF00480">
    <property type="entry name" value="ROK"/>
    <property type="match status" value="1"/>
</dbReference>
<dbReference type="InterPro" id="IPR000600">
    <property type="entry name" value="ROK"/>
</dbReference>
<dbReference type="RefSeq" id="WP_167025499.1">
    <property type="nucleotide sequence ID" value="NZ_CP050177.1"/>
</dbReference>
<organism evidence="3 4">
    <name type="scientific">Streptomyces liangshanensis</name>
    <dbReference type="NCBI Taxonomy" id="2717324"/>
    <lineage>
        <taxon>Bacteria</taxon>
        <taxon>Bacillati</taxon>
        <taxon>Actinomycetota</taxon>
        <taxon>Actinomycetes</taxon>
        <taxon>Kitasatosporales</taxon>
        <taxon>Streptomycetaceae</taxon>
        <taxon>Streptomyces</taxon>
    </lineage>
</organism>
<evidence type="ECO:0000256" key="1">
    <source>
        <dbReference type="ARBA" id="ARBA00006479"/>
    </source>
</evidence>
<dbReference type="EMBL" id="CP050177">
    <property type="protein sequence ID" value="QIQ02121.1"/>
    <property type="molecule type" value="Genomic_DNA"/>
</dbReference>
<name>A0A6G9GVT2_9ACTN</name>
<keyword evidence="4" id="KW-1185">Reference proteome</keyword>
<feature type="compositionally biased region" description="Basic and acidic residues" evidence="2">
    <location>
        <begin position="307"/>
        <end position="329"/>
    </location>
</feature>
<dbReference type="KEGG" id="slia:HA039_07245"/>